<dbReference type="AlphaFoldDB" id="A0A561SQ14"/>
<dbReference type="Gene3D" id="3.20.20.30">
    <property type="entry name" value="Luciferase-like domain"/>
    <property type="match status" value="1"/>
</dbReference>
<evidence type="ECO:0000256" key="3">
    <source>
        <dbReference type="ARBA" id="ARBA00023002"/>
    </source>
</evidence>
<dbReference type="InterPro" id="IPR050172">
    <property type="entry name" value="SsuD_RutA_monooxygenase"/>
</dbReference>
<dbReference type="GO" id="GO:0046306">
    <property type="term" value="P:alkanesulfonate catabolic process"/>
    <property type="evidence" value="ECO:0007669"/>
    <property type="project" value="TreeGrafter"/>
</dbReference>
<dbReference type="SUPFAM" id="SSF51679">
    <property type="entry name" value="Bacterial luciferase-like"/>
    <property type="match status" value="1"/>
</dbReference>
<dbReference type="EMBL" id="VIWU01000001">
    <property type="protein sequence ID" value="TWF76954.1"/>
    <property type="molecule type" value="Genomic_DNA"/>
</dbReference>
<keyword evidence="1" id="KW-0285">Flavoprotein</keyword>
<keyword evidence="2" id="KW-0288">FMN</keyword>
<dbReference type="GO" id="GO:0008726">
    <property type="term" value="F:alkanesulfonate monooxygenase activity"/>
    <property type="evidence" value="ECO:0007669"/>
    <property type="project" value="TreeGrafter"/>
</dbReference>
<dbReference type="Pfam" id="PF00296">
    <property type="entry name" value="Bac_luciferase"/>
    <property type="match status" value="1"/>
</dbReference>
<dbReference type="PANTHER" id="PTHR42847:SF4">
    <property type="entry name" value="ALKANESULFONATE MONOOXYGENASE-RELATED"/>
    <property type="match status" value="1"/>
</dbReference>
<sequence>MDRRVVLVTMRHAVNLPPFAPPGTLVSLAVDAEQAGWDGVFFWDHMTWLPELRLHVHDPWVLLGAVAARTERVLLGTMVTPLARRRPWKVVKEITTLDHLSGGRAVLGVGLGAPPDAEFGAFGEPTAARHRADLLDEGLTVLDGLLRGRVDHDGEHYRVHAELLPRPVQDPRPPIWVAGESPHRRPLERAARWDGFVPLSGDGILTPDQVADYVDGAERPPGWDLVALHPDGIPAHEYQQAGVTWLVEGIDPEGDWVDELRASIRRGPRN</sequence>
<evidence type="ECO:0000256" key="2">
    <source>
        <dbReference type="ARBA" id="ARBA00022643"/>
    </source>
</evidence>
<feature type="domain" description="Luciferase-like" evidence="5">
    <location>
        <begin position="16"/>
        <end position="186"/>
    </location>
</feature>
<evidence type="ECO:0000256" key="4">
    <source>
        <dbReference type="ARBA" id="ARBA00023033"/>
    </source>
</evidence>
<reference evidence="6 7" key="1">
    <citation type="submission" date="2019-06" db="EMBL/GenBank/DDBJ databases">
        <title>Sequencing the genomes of 1000 actinobacteria strains.</title>
        <authorList>
            <person name="Klenk H.-P."/>
        </authorList>
    </citation>
    <scope>NUCLEOTIDE SEQUENCE [LARGE SCALE GENOMIC DNA]</scope>
    <source>
        <strain evidence="6 7">DSM 45671</strain>
    </source>
</reference>
<keyword evidence="3" id="KW-0560">Oxidoreductase</keyword>
<dbReference type="PANTHER" id="PTHR42847">
    <property type="entry name" value="ALKANESULFONATE MONOOXYGENASE"/>
    <property type="match status" value="1"/>
</dbReference>
<gene>
    <name evidence="6" type="ORF">FHX44_112853</name>
</gene>
<evidence type="ECO:0000256" key="1">
    <source>
        <dbReference type="ARBA" id="ARBA00022630"/>
    </source>
</evidence>
<comment type="caution">
    <text evidence="6">The sequence shown here is derived from an EMBL/GenBank/DDBJ whole genome shotgun (WGS) entry which is preliminary data.</text>
</comment>
<accession>A0A561SQ14</accession>
<organism evidence="6 7">
    <name type="scientific">Pseudonocardia hierapolitana</name>
    <dbReference type="NCBI Taxonomy" id="1128676"/>
    <lineage>
        <taxon>Bacteria</taxon>
        <taxon>Bacillati</taxon>
        <taxon>Actinomycetota</taxon>
        <taxon>Actinomycetes</taxon>
        <taxon>Pseudonocardiales</taxon>
        <taxon>Pseudonocardiaceae</taxon>
        <taxon>Pseudonocardia</taxon>
    </lineage>
</organism>
<dbReference type="Proteomes" id="UP000321261">
    <property type="component" value="Unassembled WGS sequence"/>
</dbReference>
<dbReference type="InterPro" id="IPR036661">
    <property type="entry name" value="Luciferase-like_sf"/>
</dbReference>
<dbReference type="OrthoDB" id="5175259at2"/>
<evidence type="ECO:0000313" key="6">
    <source>
        <dbReference type="EMBL" id="TWF76954.1"/>
    </source>
</evidence>
<protein>
    <submittedName>
        <fullName evidence="6">Luciferase-like monooxygenase</fullName>
    </submittedName>
</protein>
<proteinExistence type="predicted"/>
<dbReference type="InterPro" id="IPR011251">
    <property type="entry name" value="Luciferase-like_dom"/>
</dbReference>
<keyword evidence="4 6" id="KW-0503">Monooxygenase</keyword>
<name>A0A561SQ14_9PSEU</name>
<evidence type="ECO:0000259" key="5">
    <source>
        <dbReference type="Pfam" id="PF00296"/>
    </source>
</evidence>
<keyword evidence="7" id="KW-1185">Reference proteome</keyword>
<evidence type="ECO:0000313" key="7">
    <source>
        <dbReference type="Proteomes" id="UP000321261"/>
    </source>
</evidence>